<dbReference type="EMBL" id="BGPR01000407">
    <property type="protein sequence ID" value="GBM18607.1"/>
    <property type="molecule type" value="Genomic_DNA"/>
</dbReference>
<accession>A0A4Y2DQU5</accession>
<dbReference type="Proteomes" id="UP000499080">
    <property type="component" value="Unassembled WGS sequence"/>
</dbReference>
<protein>
    <submittedName>
        <fullName evidence="1">Uncharacterized protein</fullName>
    </submittedName>
</protein>
<evidence type="ECO:0000313" key="2">
    <source>
        <dbReference type="Proteomes" id="UP000499080"/>
    </source>
</evidence>
<reference evidence="1 2" key="1">
    <citation type="journal article" date="2019" name="Sci. Rep.">
        <title>Orb-weaving spider Araneus ventricosus genome elucidates the spidroin gene catalogue.</title>
        <authorList>
            <person name="Kono N."/>
            <person name="Nakamura H."/>
            <person name="Ohtoshi R."/>
            <person name="Moran D.A.P."/>
            <person name="Shinohara A."/>
            <person name="Yoshida Y."/>
            <person name="Fujiwara M."/>
            <person name="Mori M."/>
            <person name="Tomita M."/>
            <person name="Arakawa K."/>
        </authorList>
    </citation>
    <scope>NUCLEOTIDE SEQUENCE [LARGE SCALE GENOMIC DNA]</scope>
</reference>
<dbReference type="AlphaFoldDB" id="A0A4Y2DQU5"/>
<keyword evidence="2" id="KW-1185">Reference proteome</keyword>
<gene>
    <name evidence="1" type="ORF">AVEN_110277_1</name>
</gene>
<comment type="caution">
    <text evidence="1">The sequence shown here is derived from an EMBL/GenBank/DDBJ whole genome shotgun (WGS) entry which is preliminary data.</text>
</comment>
<proteinExistence type="predicted"/>
<evidence type="ECO:0000313" key="1">
    <source>
        <dbReference type="EMBL" id="GBM18607.1"/>
    </source>
</evidence>
<name>A0A4Y2DQU5_ARAVE</name>
<sequence>MVMSGIFLGYYAIEVKAKLFGSFMPRKRTLEGLNERIRSKRQPGNLILGQRQQEMFMRNSGEASRLRRVDQLQSDQIMAAETQHHLQPAHLHYCNG</sequence>
<organism evidence="1 2">
    <name type="scientific">Araneus ventricosus</name>
    <name type="common">Orbweaver spider</name>
    <name type="synonym">Epeira ventricosa</name>
    <dbReference type="NCBI Taxonomy" id="182803"/>
    <lineage>
        <taxon>Eukaryota</taxon>
        <taxon>Metazoa</taxon>
        <taxon>Ecdysozoa</taxon>
        <taxon>Arthropoda</taxon>
        <taxon>Chelicerata</taxon>
        <taxon>Arachnida</taxon>
        <taxon>Araneae</taxon>
        <taxon>Araneomorphae</taxon>
        <taxon>Entelegynae</taxon>
        <taxon>Araneoidea</taxon>
        <taxon>Araneidae</taxon>
        <taxon>Araneus</taxon>
    </lineage>
</organism>